<proteinExistence type="predicted"/>
<name>A0A835YDJ7_9CHLO</name>
<comment type="caution">
    <text evidence="2">The sequence shown here is derived from an EMBL/GenBank/DDBJ whole genome shotgun (WGS) entry which is preliminary data.</text>
</comment>
<evidence type="ECO:0000313" key="2">
    <source>
        <dbReference type="EMBL" id="KAG2496835.1"/>
    </source>
</evidence>
<evidence type="ECO:0000313" key="3">
    <source>
        <dbReference type="Proteomes" id="UP000612055"/>
    </source>
</evidence>
<gene>
    <name evidence="2" type="ORF">HYH03_005240</name>
</gene>
<dbReference type="PANTHER" id="PTHR28348:SF1">
    <property type="entry name" value="UPF0193 PROTEIN EVG1"/>
    <property type="match status" value="1"/>
</dbReference>
<dbReference type="PANTHER" id="PTHR28348">
    <property type="entry name" value="UPF0193 PROTEIN EVG1"/>
    <property type="match status" value="1"/>
</dbReference>
<organism evidence="2 3">
    <name type="scientific">Edaphochlamys debaryana</name>
    <dbReference type="NCBI Taxonomy" id="47281"/>
    <lineage>
        <taxon>Eukaryota</taxon>
        <taxon>Viridiplantae</taxon>
        <taxon>Chlorophyta</taxon>
        <taxon>core chlorophytes</taxon>
        <taxon>Chlorophyceae</taxon>
        <taxon>CS clade</taxon>
        <taxon>Chlamydomonadales</taxon>
        <taxon>Chlamydomonadales incertae sedis</taxon>
        <taxon>Edaphochlamys</taxon>
    </lineage>
</organism>
<dbReference type="EMBL" id="JAEHOE010000017">
    <property type="protein sequence ID" value="KAG2496835.1"/>
    <property type="molecule type" value="Genomic_DNA"/>
</dbReference>
<feature type="region of interest" description="Disordered" evidence="1">
    <location>
        <begin position="1"/>
        <end position="23"/>
    </location>
</feature>
<sequence>MKDRGLSQRAVQDVAASVQRGDGAWVNHLNTSTASFQPAKSKTAPPVKTPRVGLGGPAGAPMAPPIPGRFSGKKMQHEILRDTPAEREMFVGGAPVVDREAEKDRLSRVMELGPKGVREMDAKLAAMKKEAQLKADRAKRADVREDMIDQIVAEVRDRLTFLEDMRRLGRGGEYEATIRGEVAARLKELERMGVPTR</sequence>
<feature type="region of interest" description="Disordered" evidence="1">
    <location>
        <begin position="35"/>
        <end position="67"/>
    </location>
</feature>
<dbReference type="OrthoDB" id="10262032at2759"/>
<protein>
    <submittedName>
        <fullName evidence="2">Uncharacterized protein</fullName>
    </submittedName>
</protein>
<accession>A0A835YDJ7</accession>
<keyword evidence="3" id="KW-1185">Reference proteome</keyword>
<evidence type="ECO:0000256" key="1">
    <source>
        <dbReference type="SAM" id="MobiDB-lite"/>
    </source>
</evidence>
<dbReference type="InterPro" id="IPR007914">
    <property type="entry name" value="UPF0193"/>
</dbReference>
<dbReference type="AlphaFoldDB" id="A0A835YDJ7"/>
<dbReference type="Proteomes" id="UP000612055">
    <property type="component" value="Unassembled WGS sequence"/>
</dbReference>
<dbReference type="Pfam" id="PF05250">
    <property type="entry name" value="UPF0193"/>
    <property type="match status" value="1"/>
</dbReference>
<reference evidence="2" key="1">
    <citation type="journal article" date="2020" name="bioRxiv">
        <title>Comparative genomics of Chlamydomonas.</title>
        <authorList>
            <person name="Craig R.J."/>
            <person name="Hasan A.R."/>
            <person name="Ness R.W."/>
            <person name="Keightley P.D."/>
        </authorList>
    </citation>
    <scope>NUCLEOTIDE SEQUENCE</scope>
    <source>
        <strain evidence="2">CCAP 11/70</strain>
    </source>
</reference>